<keyword evidence="16" id="KW-0170">Cobalt</keyword>
<evidence type="ECO:0000256" key="16">
    <source>
        <dbReference type="ARBA" id="ARBA00023285"/>
    </source>
</evidence>
<keyword evidence="25" id="KW-1185">Reference proteome</keyword>
<dbReference type="RefSeq" id="WP_138156627.1">
    <property type="nucleotide sequence ID" value="NZ_CP039381.1"/>
</dbReference>
<feature type="domain" description="Hcy-binding" evidence="20">
    <location>
        <begin position="1"/>
        <end position="280"/>
    </location>
</feature>
<dbReference type="SUPFAM" id="SSF51717">
    <property type="entry name" value="Dihydropteroate synthetase-like"/>
    <property type="match status" value="1"/>
</dbReference>
<dbReference type="Pfam" id="PF00809">
    <property type="entry name" value="Pterin_bind"/>
    <property type="match status" value="1"/>
</dbReference>
<keyword evidence="13 19" id="KW-0479">Metal-binding</keyword>
<comment type="cofactor">
    <cofactor evidence="2 19">
        <name>Zn(2+)</name>
        <dbReference type="ChEBI" id="CHEBI:29105"/>
    </cofactor>
</comment>
<dbReference type="Gene3D" id="3.20.20.20">
    <property type="entry name" value="Dihydropteroate synthase-like"/>
    <property type="match status" value="1"/>
</dbReference>
<evidence type="ECO:0000259" key="23">
    <source>
        <dbReference type="PROSITE" id="PS51337"/>
    </source>
</evidence>
<evidence type="ECO:0000313" key="24">
    <source>
        <dbReference type="EMBL" id="QCT06565.1"/>
    </source>
</evidence>
<keyword evidence="12" id="KW-0949">S-adenosyl-L-methionine</keyword>
<evidence type="ECO:0000313" key="25">
    <source>
        <dbReference type="Proteomes" id="UP000301475"/>
    </source>
</evidence>
<dbReference type="EC" id="2.1.1.13" evidence="6"/>
<evidence type="ECO:0000256" key="12">
    <source>
        <dbReference type="ARBA" id="ARBA00022691"/>
    </source>
</evidence>
<evidence type="ECO:0000256" key="9">
    <source>
        <dbReference type="ARBA" id="ARBA00022605"/>
    </source>
</evidence>
<dbReference type="GO" id="GO:0046653">
    <property type="term" value="P:tetrahydrofolate metabolic process"/>
    <property type="evidence" value="ECO:0007669"/>
    <property type="project" value="TreeGrafter"/>
</dbReference>
<comment type="similarity">
    <text evidence="5">Belongs to the vitamin-B12 dependent methionine synthase family.</text>
</comment>
<dbReference type="InterPro" id="IPR011005">
    <property type="entry name" value="Dihydropteroate_synth-like_sf"/>
</dbReference>
<feature type="binding site" evidence="19">
    <location>
        <position position="266"/>
    </location>
    <ligand>
        <name>Zn(2+)</name>
        <dbReference type="ChEBI" id="CHEBI:29105"/>
    </ligand>
</feature>
<dbReference type="InterPro" id="IPR017215">
    <property type="entry name" value="MetH_bac"/>
</dbReference>
<evidence type="ECO:0000256" key="10">
    <source>
        <dbReference type="ARBA" id="ARBA00022628"/>
    </source>
</evidence>
<evidence type="ECO:0000256" key="11">
    <source>
        <dbReference type="ARBA" id="ARBA00022679"/>
    </source>
</evidence>
<dbReference type="GO" id="GO:0008705">
    <property type="term" value="F:methionine synthase activity"/>
    <property type="evidence" value="ECO:0007669"/>
    <property type="project" value="UniProtKB-EC"/>
</dbReference>
<dbReference type="GO" id="GO:0050667">
    <property type="term" value="P:homocysteine metabolic process"/>
    <property type="evidence" value="ECO:0007669"/>
    <property type="project" value="TreeGrafter"/>
</dbReference>
<organism evidence="24 25">
    <name type="scientific">Ruminococcus bovis</name>
    <dbReference type="NCBI Taxonomy" id="2564099"/>
    <lineage>
        <taxon>Bacteria</taxon>
        <taxon>Bacillati</taxon>
        <taxon>Bacillota</taxon>
        <taxon>Clostridia</taxon>
        <taxon>Eubacteriales</taxon>
        <taxon>Oscillospiraceae</taxon>
        <taxon>Ruminococcus</taxon>
    </lineage>
</organism>
<keyword evidence="11 19" id="KW-0808">Transferase</keyword>
<dbReference type="SMART" id="SM01018">
    <property type="entry name" value="B12-binding_2"/>
    <property type="match status" value="1"/>
</dbReference>
<dbReference type="InterPro" id="IPR036594">
    <property type="entry name" value="Meth_synthase_dom"/>
</dbReference>
<evidence type="ECO:0000256" key="18">
    <source>
        <dbReference type="ARBA" id="ARBA00031040"/>
    </source>
</evidence>
<evidence type="ECO:0000256" key="2">
    <source>
        <dbReference type="ARBA" id="ARBA00001947"/>
    </source>
</evidence>
<dbReference type="NCBIfam" id="NF005719">
    <property type="entry name" value="PRK07535.1"/>
    <property type="match status" value="1"/>
</dbReference>
<dbReference type="Gene3D" id="3.40.50.280">
    <property type="entry name" value="Cobalamin-binding domain"/>
    <property type="match status" value="1"/>
</dbReference>
<keyword evidence="15" id="KW-0486">Methionine biosynthesis</keyword>
<dbReference type="OrthoDB" id="9803687at2"/>
<feature type="binding site" evidence="19">
    <location>
        <position position="202"/>
    </location>
    <ligand>
        <name>Zn(2+)</name>
        <dbReference type="ChEBI" id="CHEBI:29105"/>
    </ligand>
</feature>
<gene>
    <name evidence="24" type="ORF">E5Z56_03955</name>
</gene>
<dbReference type="InterPro" id="IPR000489">
    <property type="entry name" value="Pterin-binding_dom"/>
</dbReference>
<comment type="cofactor">
    <cofactor evidence="3">
        <name>methylcob(III)alamin</name>
        <dbReference type="ChEBI" id="CHEBI:28115"/>
    </cofactor>
</comment>
<dbReference type="PROSITE" id="PS51337">
    <property type="entry name" value="B12_BINDING_NTER"/>
    <property type="match status" value="1"/>
</dbReference>
<evidence type="ECO:0000256" key="14">
    <source>
        <dbReference type="ARBA" id="ARBA00022833"/>
    </source>
</evidence>
<dbReference type="Pfam" id="PF02310">
    <property type="entry name" value="B12-binding"/>
    <property type="match status" value="1"/>
</dbReference>
<evidence type="ECO:0000259" key="21">
    <source>
        <dbReference type="PROSITE" id="PS50972"/>
    </source>
</evidence>
<comment type="catalytic activity">
    <reaction evidence="1">
        <text>(6S)-5-methyl-5,6,7,8-tetrahydrofolate + L-homocysteine = (6S)-5,6,7,8-tetrahydrofolate + L-methionine</text>
        <dbReference type="Rhea" id="RHEA:11172"/>
        <dbReference type="ChEBI" id="CHEBI:18608"/>
        <dbReference type="ChEBI" id="CHEBI:57453"/>
        <dbReference type="ChEBI" id="CHEBI:57844"/>
        <dbReference type="ChEBI" id="CHEBI:58199"/>
        <dbReference type="EC" id="2.1.1.13"/>
    </reaction>
</comment>
<evidence type="ECO:0000256" key="7">
    <source>
        <dbReference type="ARBA" id="ARBA00013998"/>
    </source>
</evidence>
<reference evidence="24 25" key="1">
    <citation type="submission" date="2019-04" db="EMBL/GenBank/DDBJ databases">
        <authorList>
            <person name="Embree M."/>
            <person name="Gaffney J.R."/>
        </authorList>
    </citation>
    <scope>NUCLEOTIDE SEQUENCE [LARGE SCALE GENOMIC DNA]</scope>
    <source>
        <strain evidence="24 25">JE7A12</strain>
    </source>
</reference>
<evidence type="ECO:0000259" key="20">
    <source>
        <dbReference type="PROSITE" id="PS50970"/>
    </source>
</evidence>
<evidence type="ECO:0000256" key="17">
    <source>
        <dbReference type="ARBA" id="ARBA00025552"/>
    </source>
</evidence>
<evidence type="ECO:0000256" key="1">
    <source>
        <dbReference type="ARBA" id="ARBA00001700"/>
    </source>
</evidence>
<dbReference type="Gene3D" id="1.10.1240.10">
    <property type="entry name" value="Methionine synthase domain"/>
    <property type="match status" value="1"/>
</dbReference>
<dbReference type="PROSITE" id="PS50970">
    <property type="entry name" value="HCY"/>
    <property type="match status" value="1"/>
</dbReference>
<dbReference type="AlphaFoldDB" id="A0A4P8XU56"/>
<keyword evidence="14 19" id="KW-0862">Zinc</keyword>
<evidence type="ECO:0000256" key="6">
    <source>
        <dbReference type="ARBA" id="ARBA00012032"/>
    </source>
</evidence>
<dbReference type="SUPFAM" id="SSF52242">
    <property type="entry name" value="Cobalamin (vitamin B12)-binding domain"/>
    <property type="match status" value="1"/>
</dbReference>
<protein>
    <recommendedName>
        <fullName evidence="7">Methionine synthase</fullName>
        <ecNumber evidence="6">2.1.1.13</ecNumber>
    </recommendedName>
    <alternativeName>
        <fullName evidence="18">5-methyltetrahydrofolate--homocysteine methyltransferase</fullName>
    </alternativeName>
</protein>
<dbReference type="Pfam" id="PF02574">
    <property type="entry name" value="S-methyl_trans"/>
    <property type="match status" value="1"/>
</dbReference>
<dbReference type="InterPro" id="IPR050554">
    <property type="entry name" value="Met_Synthase/Corrinoid"/>
</dbReference>
<evidence type="ECO:0000256" key="4">
    <source>
        <dbReference type="ARBA" id="ARBA00005178"/>
    </source>
</evidence>
<comment type="function">
    <text evidence="17">Catalyzes the transfer of a methyl group from methyl-cobalamin to homocysteine, yielding enzyme-bound cob(I)alamin and methionine. Subsequently, remethylates the cofactor using methyltetrahydrofolate.</text>
</comment>
<dbReference type="InterPro" id="IPR003759">
    <property type="entry name" value="Cbl-bd_cap"/>
</dbReference>
<comment type="pathway">
    <text evidence="4">Amino-acid biosynthesis; L-methionine biosynthesis via de novo pathway; L-methionine from L-homocysteine (MetH route): step 1/1.</text>
</comment>
<evidence type="ECO:0000256" key="15">
    <source>
        <dbReference type="ARBA" id="ARBA00023167"/>
    </source>
</evidence>
<dbReference type="GO" id="GO:0005829">
    <property type="term" value="C:cytosol"/>
    <property type="evidence" value="ECO:0007669"/>
    <property type="project" value="TreeGrafter"/>
</dbReference>
<feature type="domain" description="B12-binding" evidence="22">
    <location>
        <begin position="663"/>
        <end position="786"/>
    </location>
</feature>
<dbReference type="GO" id="GO:0031419">
    <property type="term" value="F:cobalamin binding"/>
    <property type="evidence" value="ECO:0007669"/>
    <property type="project" value="UniProtKB-KW"/>
</dbReference>
<dbReference type="GO" id="GO:0046872">
    <property type="term" value="F:metal ion binding"/>
    <property type="evidence" value="ECO:0007669"/>
    <property type="project" value="UniProtKB-KW"/>
</dbReference>
<dbReference type="PANTHER" id="PTHR45833:SF1">
    <property type="entry name" value="METHIONINE SYNTHASE"/>
    <property type="match status" value="1"/>
</dbReference>
<dbReference type="SUPFAM" id="SSF47644">
    <property type="entry name" value="Methionine synthase domain"/>
    <property type="match status" value="1"/>
</dbReference>
<evidence type="ECO:0000256" key="8">
    <source>
        <dbReference type="ARBA" id="ARBA00022603"/>
    </source>
</evidence>
<evidence type="ECO:0000256" key="3">
    <source>
        <dbReference type="ARBA" id="ARBA00001956"/>
    </source>
</evidence>
<accession>A0A4P8XU56</accession>
<dbReference type="InterPro" id="IPR003726">
    <property type="entry name" value="HCY_dom"/>
</dbReference>
<proteinExistence type="inferred from homology"/>
<dbReference type="Pfam" id="PF02607">
    <property type="entry name" value="B12-binding_2"/>
    <property type="match status" value="1"/>
</dbReference>
<dbReference type="Gene3D" id="3.20.20.330">
    <property type="entry name" value="Homocysteine-binding-like domain"/>
    <property type="match status" value="1"/>
</dbReference>
<dbReference type="KEGG" id="ruj:E5Z56_03955"/>
<dbReference type="PIRSF" id="PIRSF037472">
    <property type="entry name" value="DHPS_mtfrase"/>
    <property type="match status" value="1"/>
</dbReference>
<evidence type="ECO:0000259" key="22">
    <source>
        <dbReference type="PROSITE" id="PS51332"/>
    </source>
</evidence>
<dbReference type="UniPathway" id="UPA00051">
    <property type="reaction ID" value="UER00081"/>
</dbReference>
<dbReference type="EMBL" id="CP039381">
    <property type="protein sequence ID" value="QCT06565.1"/>
    <property type="molecule type" value="Genomic_DNA"/>
</dbReference>
<sequence>MDFKTLLQKDFIIYDGGMGTMLQDRGLEMGHNPNVLNITNPETIVEVHREYVNAGSDIICSNTFSTNKYKLEDTGYGVKEVVKAALDCTEKAVEGTDALVALDIGPIGQLLQPNGTLSPEEAYEIFKEIVTADDRYDVIAIETMTDLLEMKTALLACKENSDKPVLCTMSFEENGRTFQGVSPEAMILTLEGLKADAIGLNCSLGPDEIAPILERICNKCNVPVIAKPNAGLPDPVTNTYTMGAEEFGEKLSALSKLGVKVLGGCCGTTPEYIKCLKEDLKNYKYEKNVHPYVTAVSSGTTVVEINQPRIIGERINPTGKKLFKQALVNNDMDYILGQAISQQEDGAEILDINVGHPEIDEKEMMVKVVKAVQGVVDLPLQLDSTKPEVLEAGLRAYNGRAIVNSVNGEEKSLTEILPIVAKYGASVVGLTLDEDGIPETTEKRVEIAERIIKRATALGIREEDIYIDCLTLTVSAQQSGAVQTLDAIEIVKSKYKVKTVLGVSNISFGLPHRPLLNQTFLTMAMEKGLDLPIINPSVFGMAGAVRAFRVLKGFDQESRDFIEKYSDYVIETVKDSHEMTLTHAVMKGLKKECHDITAKKLEDTDPMEIIDKELIPALDKVGDLFEQGKVFLPGLLSSATAAQQAFEIIKEKLASSNEESISKGKIILATVKGDIHDIGKNIVKVLLENYGYDVIDLGRDVEPALVVETAVKENVKLVGLSALMTTTLKSMEDTIALIRKTPELKDTAVLVGGAVLTEEYAKKIDADYYCKTAAISVETANKFFGN</sequence>
<keyword evidence="8 19" id="KW-0489">Methyltransferase</keyword>
<dbReference type="InterPro" id="IPR036589">
    <property type="entry name" value="HCY_dom_sf"/>
</dbReference>
<evidence type="ECO:0000256" key="13">
    <source>
        <dbReference type="ARBA" id="ARBA00022723"/>
    </source>
</evidence>
<feature type="domain" description="Pterin-binding" evidence="21">
    <location>
        <begin position="308"/>
        <end position="563"/>
    </location>
</feature>
<keyword evidence="10" id="KW-0846">Cobalamin</keyword>
<feature type="domain" description="B12-binding N-terminal" evidence="23">
    <location>
        <begin position="568"/>
        <end position="661"/>
    </location>
</feature>
<evidence type="ECO:0000256" key="19">
    <source>
        <dbReference type="PROSITE-ProRule" id="PRU00333"/>
    </source>
</evidence>
<dbReference type="InterPro" id="IPR036724">
    <property type="entry name" value="Cobalamin-bd_sf"/>
</dbReference>
<evidence type="ECO:0000256" key="5">
    <source>
        <dbReference type="ARBA" id="ARBA00010398"/>
    </source>
</evidence>
<dbReference type="PANTHER" id="PTHR45833">
    <property type="entry name" value="METHIONINE SYNTHASE"/>
    <property type="match status" value="1"/>
</dbReference>
<dbReference type="SUPFAM" id="SSF82282">
    <property type="entry name" value="Homocysteine S-methyltransferase"/>
    <property type="match status" value="1"/>
</dbReference>
<dbReference type="PROSITE" id="PS51332">
    <property type="entry name" value="B12_BINDING"/>
    <property type="match status" value="1"/>
</dbReference>
<dbReference type="GO" id="GO:0032259">
    <property type="term" value="P:methylation"/>
    <property type="evidence" value="ECO:0007669"/>
    <property type="project" value="UniProtKB-KW"/>
</dbReference>
<feature type="binding site" evidence="19">
    <location>
        <position position="265"/>
    </location>
    <ligand>
        <name>Zn(2+)</name>
        <dbReference type="ChEBI" id="CHEBI:29105"/>
    </ligand>
</feature>
<dbReference type="PROSITE" id="PS50972">
    <property type="entry name" value="PTERIN_BINDING"/>
    <property type="match status" value="1"/>
</dbReference>
<dbReference type="InterPro" id="IPR006158">
    <property type="entry name" value="Cobalamin-bd"/>
</dbReference>
<dbReference type="Proteomes" id="UP000301475">
    <property type="component" value="Chromosome"/>
</dbReference>
<keyword evidence="9" id="KW-0028">Amino-acid biosynthesis</keyword>
<name>A0A4P8XU56_9FIRM</name>